<protein>
    <submittedName>
        <fullName evidence="1">Uncharacterized protein</fullName>
    </submittedName>
</protein>
<comment type="caution">
    <text evidence="1">The sequence shown here is derived from an EMBL/GenBank/DDBJ whole genome shotgun (WGS) entry which is preliminary data.</text>
</comment>
<reference evidence="1" key="1">
    <citation type="journal article" date="2015" name="Nature">
        <title>Complex archaea that bridge the gap between prokaryotes and eukaryotes.</title>
        <authorList>
            <person name="Spang A."/>
            <person name="Saw J.H."/>
            <person name="Jorgensen S.L."/>
            <person name="Zaremba-Niedzwiedzka K."/>
            <person name="Martijn J."/>
            <person name="Lind A.E."/>
            <person name="van Eijk R."/>
            <person name="Schleper C."/>
            <person name="Guy L."/>
            <person name="Ettema T.J."/>
        </authorList>
    </citation>
    <scope>NUCLEOTIDE SEQUENCE</scope>
</reference>
<dbReference type="AlphaFoldDB" id="A0A0F9KEH1"/>
<accession>A0A0F9KEH1</accession>
<feature type="non-terminal residue" evidence="1">
    <location>
        <position position="88"/>
    </location>
</feature>
<sequence length="88" mass="9602">MIPSMIVLAAMVAMAVLLAVGTADAAGDAKPALTFDQYVKDLSAQAIARRNERIAGLKTAADALRWARELKQWYRRRVGRIVPHSSLP</sequence>
<organism evidence="1">
    <name type="scientific">marine sediment metagenome</name>
    <dbReference type="NCBI Taxonomy" id="412755"/>
    <lineage>
        <taxon>unclassified sequences</taxon>
        <taxon>metagenomes</taxon>
        <taxon>ecological metagenomes</taxon>
    </lineage>
</organism>
<name>A0A0F9KEH1_9ZZZZ</name>
<evidence type="ECO:0000313" key="1">
    <source>
        <dbReference type="EMBL" id="KKM73091.1"/>
    </source>
</evidence>
<proteinExistence type="predicted"/>
<gene>
    <name evidence="1" type="ORF">LCGC14_1414000</name>
</gene>
<dbReference type="EMBL" id="LAZR01009362">
    <property type="protein sequence ID" value="KKM73091.1"/>
    <property type="molecule type" value="Genomic_DNA"/>
</dbReference>